<evidence type="ECO:0000256" key="3">
    <source>
        <dbReference type="ARBA" id="ARBA00023163"/>
    </source>
</evidence>
<dbReference type="AlphaFoldDB" id="A0A318NI95"/>
<dbReference type="GO" id="GO:0003700">
    <property type="term" value="F:DNA-binding transcription factor activity"/>
    <property type="evidence" value="ECO:0007669"/>
    <property type="project" value="TreeGrafter"/>
</dbReference>
<dbReference type="PANTHER" id="PTHR30055:SF234">
    <property type="entry name" value="HTH-TYPE TRANSCRIPTIONAL REGULATOR BETI"/>
    <property type="match status" value="1"/>
</dbReference>
<organism evidence="6 7">
    <name type="scientific">Micromonospora arborensis</name>
    <dbReference type="NCBI Taxonomy" id="2116518"/>
    <lineage>
        <taxon>Bacteria</taxon>
        <taxon>Bacillati</taxon>
        <taxon>Actinomycetota</taxon>
        <taxon>Actinomycetes</taxon>
        <taxon>Micromonosporales</taxon>
        <taxon>Micromonosporaceae</taxon>
        <taxon>Micromonospora</taxon>
    </lineage>
</organism>
<comment type="caution">
    <text evidence="6">The sequence shown here is derived from an EMBL/GenBank/DDBJ whole genome shotgun (WGS) entry which is preliminary data.</text>
</comment>
<dbReference type="Gene3D" id="1.10.10.60">
    <property type="entry name" value="Homeodomain-like"/>
    <property type="match status" value="1"/>
</dbReference>
<name>A0A318NI95_9ACTN</name>
<evidence type="ECO:0000313" key="7">
    <source>
        <dbReference type="Proteomes" id="UP000248333"/>
    </source>
</evidence>
<dbReference type="EMBL" id="PYBV01000030">
    <property type="protein sequence ID" value="PYC66873.1"/>
    <property type="molecule type" value="Genomic_DNA"/>
</dbReference>
<dbReference type="InterPro" id="IPR009057">
    <property type="entry name" value="Homeodomain-like_sf"/>
</dbReference>
<dbReference type="Proteomes" id="UP000248333">
    <property type="component" value="Unassembled WGS sequence"/>
</dbReference>
<evidence type="ECO:0000256" key="1">
    <source>
        <dbReference type="ARBA" id="ARBA00023015"/>
    </source>
</evidence>
<dbReference type="OrthoDB" id="5185169at2"/>
<proteinExistence type="predicted"/>
<keyword evidence="1" id="KW-0805">Transcription regulation</keyword>
<evidence type="ECO:0000256" key="2">
    <source>
        <dbReference type="ARBA" id="ARBA00023125"/>
    </source>
</evidence>
<dbReference type="InterPro" id="IPR001647">
    <property type="entry name" value="HTH_TetR"/>
</dbReference>
<dbReference type="Pfam" id="PF00440">
    <property type="entry name" value="TetR_N"/>
    <property type="match status" value="1"/>
</dbReference>
<protein>
    <submittedName>
        <fullName evidence="6">TetR family transcriptional regulator</fullName>
    </submittedName>
</protein>
<keyword evidence="3" id="KW-0804">Transcription</keyword>
<feature type="DNA-binding region" description="H-T-H motif" evidence="4">
    <location>
        <begin position="37"/>
        <end position="56"/>
    </location>
</feature>
<evidence type="ECO:0000256" key="4">
    <source>
        <dbReference type="PROSITE-ProRule" id="PRU00335"/>
    </source>
</evidence>
<dbReference type="RefSeq" id="WP_110565876.1">
    <property type="nucleotide sequence ID" value="NZ_PYBV01000030.1"/>
</dbReference>
<keyword evidence="7" id="KW-1185">Reference proteome</keyword>
<reference evidence="6 7" key="1">
    <citation type="submission" date="2018-03" db="EMBL/GenBank/DDBJ databases">
        <title>Bioinformatic expansion and discovery of thiopeptide antibiotics.</title>
        <authorList>
            <person name="Schwalen C.J."/>
            <person name="Hudson G.A."/>
            <person name="Mitchell D.A."/>
        </authorList>
    </citation>
    <scope>NUCLEOTIDE SEQUENCE [LARGE SCALE GENOMIC DNA]</scope>
    <source>
        <strain evidence="6 7">NRRL 8041</strain>
    </source>
</reference>
<gene>
    <name evidence="6" type="ORF">C7C45_23565</name>
</gene>
<dbReference type="PROSITE" id="PS50977">
    <property type="entry name" value="HTH_TETR_2"/>
    <property type="match status" value="1"/>
</dbReference>
<dbReference type="GO" id="GO:0000976">
    <property type="term" value="F:transcription cis-regulatory region binding"/>
    <property type="evidence" value="ECO:0007669"/>
    <property type="project" value="TreeGrafter"/>
</dbReference>
<dbReference type="PANTHER" id="PTHR30055">
    <property type="entry name" value="HTH-TYPE TRANSCRIPTIONAL REGULATOR RUTR"/>
    <property type="match status" value="1"/>
</dbReference>
<evidence type="ECO:0000259" key="5">
    <source>
        <dbReference type="PROSITE" id="PS50977"/>
    </source>
</evidence>
<evidence type="ECO:0000313" key="6">
    <source>
        <dbReference type="EMBL" id="PYC66873.1"/>
    </source>
</evidence>
<dbReference type="InterPro" id="IPR050109">
    <property type="entry name" value="HTH-type_TetR-like_transc_reg"/>
</dbReference>
<feature type="domain" description="HTH tetR-type" evidence="5">
    <location>
        <begin position="14"/>
        <end position="74"/>
    </location>
</feature>
<keyword evidence="2 4" id="KW-0238">DNA-binding</keyword>
<accession>A0A318NI95</accession>
<sequence>MVAQELSLRERKKQQTRSRLWRTAIELFGERGFDQVSVAEIAAAAEVSKMTVFNYFATKEDLVLGPMQEHVGDLARIVRERGPGESVVEALRRQYLDRLAARDPSVGLNDDPTVLRVQRLVQSTPALLKGAYDFLVRSQDLLARELATMAAQNRPDAGGGTAVSEFTARAAAAQIAAVRNTLFVEIIGRLLAGESADEIYPDTVRLVEQSFDLLEHGLRGFGGPSDPASAAPAAG</sequence>
<dbReference type="Gene3D" id="1.10.357.10">
    <property type="entry name" value="Tetracycline Repressor, domain 2"/>
    <property type="match status" value="1"/>
</dbReference>
<dbReference type="SUPFAM" id="SSF46689">
    <property type="entry name" value="Homeodomain-like"/>
    <property type="match status" value="1"/>
</dbReference>
<dbReference type="PRINTS" id="PR00455">
    <property type="entry name" value="HTHTETR"/>
</dbReference>